<dbReference type="PANTHER" id="PTHR24214">
    <property type="entry name" value="PDZ AND LIM DOMAIN PROTEIN ZASP"/>
    <property type="match status" value="1"/>
</dbReference>
<evidence type="ECO:0000259" key="5">
    <source>
        <dbReference type="PROSITE" id="PS50106"/>
    </source>
</evidence>
<dbReference type="GO" id="GO:0030036">
    <property type="term" value="P:actin cytoskeleton organization"/>
    <property type="evidence" value="ECO:0007669"/>
    <property type="project" value="TreeGrafter"/>
</dbReference>
<dbReference type="EMBL" id="KK112265">
    <property type="protein sequence ID" value="KFM57217.1"/>
    <property type="molecule type" value="Genomic_DNA"/>
</dbReference>
<feature type="compositionally biased region" description="Polar residues" evidence="4">
    <location>
        <begin position="115"/>
        <end position="131"/>
    </location>
</feature>
<dbReference type="GO" id="GO:0030018">
    <property type="term" value="C:Z disc"/>
    <property type="evidence" value="ECO:0007669"/>
    <property type="project" value="TreeGrafter"/>
</dbReference>
<evidence type="ECO:0000256" key="3">
    <source>
        <dbReference type="ARBA" id="ARBA00023038"/>
    </source>
</evidence>
<accession>A0A087SWH8</accession>
<dbReference type="GO" id="GO:0005912">
    <property type="term" value="C:adherens junction"/>
    <property type="evidence" value="ECO:0007669"/>
    <property type="project" value="TreeGrafter"/>
</dbReference>
<dbReference type="Proteomes" id="UP000054359">
    <property type="component" value="Unassembled WGS sequence"/>
</dbReference>
<dbReference type="SMART" id="SM00735">
    <property type="entry name" value="ZM"/>
    <property type="match status" value="1"/>
</dbReference>
<dbReference type="GO" id="GO:0003779">
    <property type="term" value="F:actin binding"/>
    <property type="evidence" value="ECO:0007669"/>
    <property type="project" value="TreeGrafter"/>
</dbReference>
<dbReference type="STRING" id="407821.A0A087SWH8"/>
<dbReference type="GO" id="GO:0061061">
    <property type="term" value="P:muscle structure development"/>
    <property type="evidence" value="ECO:0007669"/>
    <property type="project" value="TreeGrafter"/>
</dbReference>
<keyword evidence="2" id="KW-0963">Cytoplasm</keyword>
<dbReference type="Gene3D" id="2.30.42.10">
    <property type="match status" value="1"/>
</dbReference>
<dbReference type="GO" id="GO:0001725">
    <property type="term" value="C:stress fiber"/>
    <property type="evidence" value="ECO:0007669"/>
    <property type="project" value="TreeGrafter"/>
</dbReference>
<dbReference type="InterPro" id="IPR050604">
    <property type="entry name" value="PDZ-LIM_domain"/>
</dbReference>
<keyword evidence="3" id="KW-0479">Metal-binding</keyword>
<keyword evidence="3" id="KW-0862">Zinc</keyword>
<dbReference type="SMART" id="SM00228">
    <property type="entry name" value="PDZ"/>
    <property type="match status" value="1"/>
</dbReference>
<sequence>MAYQQVPLELIRDGQCTPWGFRMTGGADIGAPLMIQKVSFGSPAADGQLQKGDIILRVRDQDATKISHQKATDLIAKAGSTLKLIVARSATGSSPVVSTPSTPVGTPLRPLLTPSDGNQNIFKPLPTTNFGTQRQRRSSTESFTSTTSSDTEKDLIVNQPYRSTPLILPSAKPSKDIPVGSYLRFDPLNRRTSTPPNLGPRFDDPFMLTKVQEAILEAAHSSGAPSPRRTPTPDIGLHNGPQIYHRQYNSPINMYSNQAIVEAIAAQTVITKKPP</sequence>
<evidence type="ECO:0000256" key="4">
    <source>
        <dbReference type="SAM" id="MobiDB-lite"/>
    </source>
</evidence>
<dbReference type="InterPro" id="IPR001478">
    <property type="entry name" value="PDZ"/>
</dbReference>
<dbReference type="OrthoDB" id="44841at2759"/>
<dbReference type="Pfam" id="PF00595">
    <property type="entry name" value="PDZ"/>
    <property type="match status" value="1"/>
</dbReference>
<proteinExistence type="predicted"/>
<feature type="domain" description="PDZ" evidence="5">
    <location>
        <begin position="5"/>
        <end position="90"/>
    </location>
</feature>
<dbReference type="GO" id="GO:0031941">
    <property type="term" value="C:filamentous actin"/>
    <property type="evidence" value="ECO:0007669"/>
    <property type="project" value="TreeGrafter"/>
</dbReference>
<dbReference type="GO" id="GO:0051371">
    <property type="term" value="F:muscle alpha-actinin binding"/>
    <property type="evidence" value="ECO:0007669"/>
    <property type="project" value="TreeGrafter"/>
</dbReference>
<dbReference type="PROSITE" id="PS50106">
    <property type="entry name" value="PDZ"/>
    <property type="match status" value="1"/>
</dbReference>
<dbReference type="AlphaFoldDB" id="A0A087SWH8"/>
<protein>
    <submittedName>
        <fullName evidence="6">PDZ and LIM domain protein Zasp</fullName>
    </submittedName>
</protein>
<keyword evidence="3" id="KW-0440">LIM domain</keyword>
<dbReference type="FunFam" id="2.30.42.10:FF:000055">
    <property type="entry name" value="PDZ and LIM domain protein 3"/>
    <property type="match status" value="1"/>
</dbReference>
<dbReference type="SUPFAM" id="SSF50156">
    <property type="entry name" value="PDZ domain-like"/>
    <property type="match status" value="1"/>
</dbReference>
<gene>
    <name evidence="6" type="ORF">X975_11814</name>
</gene>
<feature type="compositionally biased region" description="Low complexity" evidence="4">
    <location>
        <begin position="93"/>
        <end position="107"/>
    </location>
</feature>
<dbReference type="InterPro" id="IPR036034">
    <property type="entry name" value="PDZ_sf"/>
</dbReference>
<feature type="non-terminal residue" evidence="6">
    <location>
        <position position="275"/>
    </location>
</feature>
<comment type="subcellular location">
    <subcellularLocation>
        <location evidence="1">Cytoplasm</location>
    </subcellularLocation>
</comment>
<dbReference type="InterPro" id="IPR006643">
    <property type="entry name" value="Zasp-like_motif"/>
</dbReference>
<evidence type="ECO:0000256" key="1">
    <source>
        <dbReference type="ARBA" id="ARBA00004496"/>
    </source>
</evidence>
<evidence type="ECO:0000256" key="2">
    <source>
        <dbReference type="ARBA" id="ARBA00022490"/>
    </source>
</evidence>
<organism evidence="6 7">
    <name type="scientific">Stegodyphus mimosarum</name>
    <name type="common">African social velvet spider</name>
    <dbReference type="NCBI Taxonomy" id="407821"/>
    <lineage>
        <taxon>Eukaryota</taxon>
        <taxon>Metazoa</taxon>
        <taxon>Ecdysozoa</taxon>
        <taxon>Arthropoda</taxon>
        <taxon>Chelicerata</taxon>
        <taxon>Arachnida</taxon>
        <taxon>Araneae</taxon>
        <taxon>Araneomorphae</taxon>
        <taxon>Entelegynae</taxon>
        <taxon>Eresoidea</taxon>
        <taxon>Eresidae</taxon>
        <taxon>Stegodyphus</taxon>
    </lineage>
</organism>
<dbReference type="OMA" id="VNQMEYV"/>
<reference evidence="6 7" key="1">
    <citation type="submission" date="2013-11" db="EMBL/GenBank/DDBJ databases">
        <title>Genome sequencing of Stegodyphus mimosarum.</title>
        <authorList>
            <person name="Bechsgaard J."/>
        </authorList>
    </citation>
    <scope>NUCLEOTIDE SEQUENCE [LARGE SCALE GENOMIC DNA]</scope>
</reference>
<dbReference type="PANTHER" id="PTHR24214:SF38">
    <property type="entry name" value="PDZ AND LIM DOMAIN PROTEIN ZASP-RELATED"/>
    <property type="match status" value="1"/>
</dbReference>
<feature type="compositionally biased region" description="Low complexity" evidence="4">
    <location>
        <begin position="140"/>
        <end position="149"/>
    </location>
</feature>
<evidence type="ECO:0000313" key="6">
    <source>
        <dbReference type="EMBL" id="KFM57217.1"/>
    </source>
</evidence>
<keyword evidence="7" id="KW-1185">Reference proteome</keyword>
<feature type="region of interest" description="Disordered" evidence="4">
    <location>
        <begin position="93"/>
        <end position="154"/>
    </location>
</feature>
<evidence type="ECO:0000313" key="7">
    <source>
        <dbReference type="Proteomes" id="UP000054359"/>
    </source>
</evidence>
<name>A0A087SWH8_STEMI</name>
<dbReference type="CDD" id="cd23068">
    <property type="entry name" value="PDZ_ZASP52-like"/>
    <property type="match status" value="1"/>
</dbReference>